<dbReference type="Pfam" id="PF13272">
    <property type="entry name" value="Holin_2-3"/>
    <property type="match status" value="1"/>
</dbReference>
<dbReference type="RefSeq" id="WP_390211468.1">
    <property type="nucleotide sequence ID" value="NZ_JBHLXJ010000008.1"/>
</dbReference>
<protein>
    <submittedName>
        <fullName evidence="1">Holin</fullName>
    </submittedName>
</protein>
<accession>A0ABV6IFA7</accession>
<reference evidence="1 2" key="1">
    <citation type="submission" date="2024-09" db="EMBL/GenBank/DDBJ databases">
        <authorList>
            <person name="Sun Q."/>
            <person name="Mori K."/>
        </authorList>
    </citation>
    <scope>NUCLEOTIDE SEQUENCE [LARGE SCALE GENOMIC DNA]</scope>
    <source>
        <strain evidence="1 2">CCM 8677</strain>
    </source>
</reference>
<keyword evidence="2" id="KW-1185">Reference proteome</keyword>
<evidence type="ECO:0000313" key="2">
    <source>
        <dbReference type="Proteomes" id="UP001589844"/>
    </source>
</evidence>
<sequence>MKNFLKIRMMDWLLIALALSLAIFFLYPQQLPVSLYKLNLIAMGGFGGYWLDRSLFPYARPDRFHAADDESDNANIDGGGLIFNLECQIPNDLLFAVAQIRRALIVSAFMIAIGLGA</sequence>
<dbReference type="InterPro" id="IPR025140">
    <property type="entry name" value="Holin_2-3"/>
</dbReference>
<dbReference type="EMBL" id="JBHLXJ010000008">
    <property type="protein sequence ID" value="MFC0349706.1"/>
    <property type="molecule type" value="Genomic_DNA"/>
</dbReference>
<gene>
    <name evidence="1" type="ORF">ACFFJH_07790</name>
</gene>
<name>A0ABV6IFA7_9BURK</name>
<evidence type="ECO:0000313" key="1">
    <source>
        <dbReference type="EMBL" id="MFC0349706.1"/>
    </source>
</evidence>
<dbReference type="Proteomes" id="UP001589844">
    <property type="component" value="Unassembled WGS sequence"/>
</dbReference>
<comment type="caution">
    <text evidence="1">The sequence shown here is derived from an EMBL/GenBank/DDBJ whole genome shotgun (WGS) entry which is preliminary data.</text>
</comment>
<organism evidence="1 2">
    <name type="scientific">Undibacterium danionis</name>
    <dbReference type="NCBI Taxonomy" id="1812100"/>
    <lineage>
        <taxon>Bacteria</taxon>
        <taxon>Pseudomonadati</taxon>
        <taxon>Pseudomonadota</taxon>
        <taxon>Betaproteobacteria</taxon>
        <taxon>Burkholderiales</taxon>
        <taxon>Oxalobacteraceae</taxon>
        <taxon>Undibacterium</taxon>
    </lineage>
</organism>
<proteinExistence type="predicted"/>